<dbReference type="Gene3D" id="3.20.20.80">
    <property type="entry name" value="Glycosidases"/>
    <property type="match status" value="1"/>
</dbReference>
<sequence length="930" mass="102128">MTQLHDHADAPTSSSPTLSPTSSHVPSAGRRTPVSTYRLQLGPDLTFDQAIGHLDYLEDLGVTDLYLSPILQSAPGSTHGYDVVDHTRINEAMGGREGFERLATAAHERDMGIVVDVVPNHMGVPTPLYHNKALWSVLQQGPESPYAAWFDGTDAGDEGILMPVLGARIGTVLDSNEITLERRVVPGFEDAGEQPVLVYYDHVFPVRAGTENLPMPLCVAEQFYRLAYWKVSDEELNFRRFFDVDTLVAVRVEDPDVFDGTHALLLDLFRAGHIDGFRIDHPDGLADPRGYMRRLSMATGGAFIAAEKILEGGESMPDDWPVAGSTGYDTAWRIQALQVEAAGYGDLGTIAHVITGDIPGSLADVIEQAKREIATTSLFAEVHRIATLAHAICRADIMLRDHTFTWIRECVTELVIAVDRYRAYVVPGEPASQESIELIEEAAATARGRLEADYHDTLEVVVDLVLGREVGSQGRVQQAVRDELVVRFQQVCGAVTAKGVEDTAFYRWTHLVALNEVGGAPDTWGLSPDTFHAWLSQMTAEWPDTMTCGTTHDTKRSEDVRSRIGILAQYAAEWRALLTKLHPLAEAVEGHTENLMWQILAGTWTPEGPIAQERLTDYLLKAAREQKLWTSWTKQDAAREQALTDFISELYGNDDVMGAFADWYAFTDASARVAILTRKTIQLTCLGVADTYSSTETTQNYLVDPDNRGPFDWDALAGLARTLDGREPQTLAEEKFHLTREILRLRRRRPHAFVGPTATYRPLPSSTGHAVCYARGTDVVTVAIRLHRSFAEQSPTQHAVVLPAGRWRNVFTGAEFDGGSASLTELVGRYPAAVLERTGGGDDAADADADALASEFTAGGPIFRAQPADPARRGRPAAETEAESSTESTGLLGWLSRRFFERGDTGSVPVHQPTPTDPDTLADPERDHRA</sequence>
<feature type="region of interest" description="Disordered" evidence="1">
    <location>
        <begin position="1"/>
        <end position="33"/>
    </location>
</feature>
<keyword evidence="4" id="KW-1185">Reference proteome</keyword>
<feature type="compositionally biased region" description="Low complexity" evidence="1">
    <location>
        <begin position="11"/>
        <end position="23"/>
    </location>
</feature>
<dbReference type="Pfam" id="PF00128">
    <property type="entry name" value="Alpha-amylase"/>
    <property type="match status" value="1"/>
</dbReference>
<reference evidence="3 4" key="1">
    <citation type="journal article" date="2023" name="Environ Microbiome">
        <title>A coral-associated actinobacterium mitigates coral bleaching under heat stress.</title>
        <authorList>
            <person name="Li J."/>
            <person name="Zou Y."/>
            <person name="Li Q."/>
            <person name="Zhang J."/>
            <person name="Bourne D.G."/>
            <person name="Lyu Y."/>
            <person name="Liu C."/>
            <person name="Zhang S."/>
        </authorList>
    </citation>
    <scope>NUCLEOTIDE SEQUENCE [LARGE SCALE GENOMIC DNA]</scope>
    <source>
        <strain evidence="3 4">SCSIO 13291</strain>
    </source>
</reference>
<feature type="compositionally biased region" description="Low complexity" evidence="1">
    <location>
        <begin position="879"/>
        <end position="889"/>
    </location>
</feature>
<dbReference type="InterPro" id="IPR012767">
    <property type="entry name" value="Trehalose_TreY"/>
</dbReference>
<dbReference type="InterPro" id="IPR017853">
    <property type="entry name" value="GH"/>
</dbReference>
<gene>
    <name evidence="3" type="primary">treY</name>
    <name evidence="3" type="ORF">PCC79_14495</name>
</gene>
<feature type="region of interest" description="Disordered" evidence="1">
    <location>
        <begin position="903"/>
        <end position="930"/>
    </location>
</feature>
<dbReference type="InterPro" id="IPR013797">
    <property type="entry name" value="Maltooligo_trehalose_synth_4"/>
</dbReference>
<feature type="region of interest" description="Disordered" evidence="1">
    <location>
        <begin position="858"/>
        <end position="890"/>
    </location>
</feature>
<evidence type="ECO:0000313" key="4">
    <source>
        <dbReference type="Proteomes" id="UP001434337"/>
    </source>
</evidence>
<protein>
    <submittedName>
        <fullName evidence="3">Malto-oligosyltrehalose synthase</fullName>
    </submittedName>
</protein>
<dbReference type="Proteomes" id="UP001434337">
    <property type="component" value="Chromosome"/>
</dbReference>
<feature type="domain" description="Glycosyl hydrolase family 13 catalytic" evidence="2">
    <location>
        <begin position="40"/>
        <end position="746"/>
    </location>
</feature>
<dbReference type="Gene3D" id="1.10.150.200">
    <property type="entry name" value="Maltooligosyl trehalose synthase, domain 3"/>
    <property type="match status" value="1"/>
</dbReference>
<dbReference type="Gene3D" id="1.10.10.470">
    <property type="entry name" value="Maltooligosyl trehalose synthase, domain 4"/>
    <property type="match status" value="1"/>
</dbReference>
<dbReference type="PANTHER" id="PTHR10357">
    <property type="entry name" value="ALPHA-AMYLASE FAMILY MEMBER"/>
    <property type="match status" value="1"/>
</dbReference>
<dbReference type="InterPro" id="IPR006047">
    <property type="entry name" value="GH13_cat_dom"/>
</dbReference>
<dbReference type="NCBIfam" id="TIGR02401">
    <property type="entry name" value="trehalose_TreY"/>
    <property type="match status" value="1"/>
</dbReference>
<organism evidence="3 4">
    <name type="scientific">Propioniciclava soli</name>
    <dbReference type="NCBI Taxonomy" id="2775081"/>
    <lineage>
        <taxon>Bacteria</taxon>
        <taxon>Bacillati</taxon>
        <taxon>Actinomycetota</taxon>
        <taxon>Actinomycetes</taxon>
        <taxon>Propionibacteriales</taxon>
        <taxon>Propionibacteriaceae</taxon>
        <taxon>Propioniciclava</taxon>
    </lineage>
</organism>
<dbReference type="PANTHER" id="PTHR10357:SF216">
    <property type="entry name" value="MALTOOLIGOSYL TREHALOSE SYNTHASE-RELATED"/>
    <property type="match status" value="1"/>
</dbReference>
<dbReference type="Gene3D" id="3.30.1590.10">
    <property type="entry name" value="Maltooligosyl trehalose synthase, domain 2"/>
    <property type="match status" value="1"/>
</dbReference>
<dbReference type="SMART" id="SM00642">
    <property type="entry name" value="Aamy"/>
    <property type="match status" value="1"/>
</dbReference>
<evidence type="ECO:0000256" key="1">
    <source>
        <dbReference type="SAM" id="MobiDB-lite"/>
    </source>
</evidence>
<dbReference type="SUPFAM" id="SSF51445">
    <property type="entry name" value="(Trans)glycosidases"/>
    <property type="match status" value="1"/>
</dbReference>
<dbReference type="EMBL" id="CP115965">
    <property type="protein sequence ID" value="WZW98085.1"/>
    <property type="molecule type" value="Genomic_DNA"/>
</dbReference>
<dbReference type="CDD" id="cd11336">
    <property type="entry name" value="AmyAc_MTSase"/>
    <property type="match status" value="1"/>
</dbReference>
<accession>A0ABZ3C6A2</accession>
<evidence type="ECO:0000259" key="2">
    <source>
        <dbReference type="SMART" id="SM00642"/>
    </source>
</evidence>
<dbReference type="RefSeq" id="WP_342372231.1">
    <property type="nucleotide sequence ID" value="NZ_CP115965.1"/>
</dbReference>
<evidence type="ECO:0000313" key="3">
    <source>
        <dbReference type="EMBL" id="WZW98085.1"/>
    </source>
</evidence>
<name>A0ABZ3C6A2_9ACTN</name>
<proteinExistence type="predicted"/>